<evidence type="ECO:0000313" key="2">
    <source>
        <dbReference type="Proteomes" id="UP000310636"/>
    </source>
</evidence>
<dbReference type="GO" id="GO:0005737">
    <property type="term" value="C:cytoplasm"/>
    <property type="evidence" value="ECO:0007669"/>
    <property type="project" value="TreeGrafter"/>
</dbReference>
<dbReference type="PANTHER" id="PTHR19288:SF46">
    <property type="entry name" value="HALOACID DEHALOGENASE-LIKE HYDROLASE DOMAIN-CONTAINING PROTEIN 2"/>
    <property type="match status" value="1"/>
</dbReference>
<comment type="caution">
    <text evidence="1">The sequence shown here is derived from an EMBL/GenBank/DDBJ whole genome shotgun (WGS) entry which is preliminary data.</text>
</comment>
<dbReference type="Pfam" id="PF13344">
    <property type="entry name" value="Hydrolase_6"/>
    <property type="match status" value="1"/>
</dbReference>
<dbReference type="RefSeq" id="WP_136372324.1">
    <property type="nucleotide sequence ID" value="NZ_SSOB01000037.1"/>
</dbReference>
<proteinExistence type="predicted"/>
<dbReference type="InterPro" id="IPR006357">
    <property type="entry name" value="HAD-SF_hydro_IIA"/>
</dbReference>
<keyword evidence="2" id="KW-1185">Reference proteome</keyword>
<keyword evidence="1" id="KW-0378">Hydrolase</keyword>
<dbReference type="SUPFAM" id="SSF56784">
    <property type="entry name" value="HAD-like"/>
    <property type="match status" value="1"/>
</dbReference>
<dbReference type="Proteomes" id="UP000310636">
    <property type="component" value="Unassembled WGS sequence"/>
</dbReference>
<accession>A0A4S4BJI7</accession>
<sequence length="279" mass="29890">MQISMRLDGREEPDIRTWLFDLDGTLYFGNEPAPGARALLHRIRSAGGQVFFVTNNSRHSPQEITAKLEKMGLIAPVSSIVTATEGTGRYLRETYGRLAVSVAGSAAFEEAHRVAGHDVCPLDDNGSVDAVVIGLDEAFTYTKLEQIAHALSKGAKLIAANSDLYHPGLGGRKVPETGTLVTAVEALSGTAADYIGKPAPHLFRYALSLADASPSQTVMVGDNYSTDIRGGKSAGLYTIWLNRIGEQAANGQGQWPTADLIVPRLSELCYHLGGEYDES</sequence>
<dbReference type="EMBL" id="SSOB01000037">
    <property type="protein sequence ID" value="THF74811.1"/>
    <property type="molecule type" value="Genomic_DNA"/>
</dbReference>
<dbReference type="InterPro" id="IPR023214">
    <property type="entry name" value="HAD_sf"/>
</dbReference>
<dbReference type="NCBIfam" id="TIGR01460">
    <property type="entry name" value="HAD-SF-IIA"/>
    <property type="match status" value="1"/>
</dbReference>
<dbReference type="PANTHER" id="PTHR19288">
    <property type="entry name" value="4-NITROPHENYLPHOSPHATASE-RELATED"/>
    <property type="match status" value="1"/>
</dbReference>
<gene>
    <name evidence="1" type="ORF">E6C55_23795</name>
</gene>
<name>A0A4S4BJI7_9BACL</name>
<reference evidence="1 2" key="1">
    <citation type="submission" date="2019-04" db="EMBL/GenBank/DDBJ databases">
        <title>Cohnella sp. nov. isolated from preserved vegetables.</title>
        <authorList>
            <person name="Lin S.-Y."/>
            <person name="Hung M.-H."/>
            <person name="Young C.-C."/>
        </authorList>
    </citation>
    <scope>NUCLEOTIDE SEQUENCE [LARGE SCALE GENOMIC DNA]</scope>
    <source>
        <strain evidence="1 2">CC-MHH1044</strain>
    </source>
</reference>
<dbReference type="OrthoDB" id="9810449at2"/>
<evidence type="ECO:0000313" key="1">
    <source>
        <dbReference type="EMBL" id="THF74811.1"/>
    </source>
</evidence>
<protein>
    <submittedName>
        <fullName evidence="1">HAD-IIA family hydrolase</fullName>
    </submittedName>
</protein>
<organism evidence="1 2">
    <name type="scientific">Cohnella fermenti</name>
    <dbReference type="NCBI Taxonomy" id="2565925"/>
    <lineage>
        <taxon>Bacteria</taxon>
        <taxon>Bacillati</taxon>
        <taxon>Bacillota</taxon>
        <taxon>Bacilli</taxon>
        <taxon>Bacillales</taxon>
        <taxon>Paenibacillaceae</taxon>
        <taxon>Cohnella</taxon>
    </lineage>
</organism>
<dbReference type="GO" id="GO:0016791">
    <property type="term" value="F:phosphatase activity"/>
    <property type="evidence" value="ECO:0007669"/>
    <property type="project" value="TreeGrafter"/>
</dbReference>
<dbReference type="AlphaFoldDB" id="A0A4S4BJI7"/>
<dbReference type="Gene3D" id="3.40.50.1000">
    <property type="entry name" value="HAD superfamily/HAD-like"/>
    <property type="match status" value="2"/>
</dbReference>
<dbReference type="Pfam" id="PF13242">
    <property type="entry name" value="Hydrolase_like"/>
    <property type="match status" value="1"/>
</dbReference>
<dbReference type="InterPro" id="IPR036412">
    <property type="entry name" value="HAD-like_sf"/>
</dbReference>